<evidence type="ECO:0000313" key="9">
    <source>
        <dbReference type="EnsemblPlants" id="AES59584"/>
    </source>
</evidence>
<dbReference type="InterPro" id="IPR036396">
    <property type="entry name" value="Cyt_P450_sf"/>
</dbReference>
<keyword evidence="6" id="KW-0408">Iron</keyword>
<keyword evidence="7" id="KW-0503">Monooxygenase</keyword>
<gene>
    <name evidence="8" type="ordered locus">MTR_1g023040</name>
</gene>
<evidence type="ECO:0000313" key="8">
    <source>
        <dbReference type="EMBL" id="AES59584.1"/>
    </source>
</evidence>
<keyword evidence="4" id="KW-0479">Metal-binding</keyword>
<dbReference type="GO" id="GO:0016705">
    <property type="term" value="F:oxidoreductase activity, acting on paired donors, with incorporation or reduction of molecular oxygen"/>
    <property type="evidence" value="ECO:0007669"/>
    <property type="project" value="InterPro"/>
</dbReference>
<keyword evidence="5" id="KW-0560">Oxidoreductase</keyword>
<dbReference type="EnsemblPlants" id="AES59584">
    <property type="protein sequence ID" value="AES59584"/>
    <property type="gene ID" value="MTR_1g023040"/>
</dbReference>
<evidence type="ECO:0000313" key="10">
    <source>
        <dbReference type="Proteomes" id="UP000002051"/>
    </source>
</evidence>
<name>G7I5U4_MEDTR</name>
<comment type="similarity">
    <text evidence="2">Belongs to the cytochrome P450 family.</text>
</comment>
<dbReference type="GO" id="GO:0020037">
    <property type="term" value="F:heme binding"/>
    <property type="evidence" value="ECO:0007669"/>
    <property type="project" value="InterPro"/>
</dbReference>
<dbReference type="EMBL" id="CM001217">
    <property type="protein sequence ID" value="AES59584.1"/>
    <property type="molecule type" value="Genomic_DNA"/>
</dbReference>
<accession>G7I5U4</accession>
<evidence type="ECO:0000256" key="4">
    <source>
        <dbReference type="ARBA" id="ARBA00022723"/>
    </source>
</evidence>
<dbReference type="AlphaFoldDB" id="G7I5U4"/>
<dbReference type="Proteomes" id="UP000002051">
    <property type="component" value="Unassembled WGS sequence"/>
</dbReference>
<evidence type="ECO:0000256" key="2">
    <source>
        <dbReference type="ARBA" id="ARBA00010617"/>
    </source>
</evidence>
<reference evidence="8 10" key="1">
    <citation type="journal article" date="2011" name="Nature">
        <title>The Medicago genome provides insight into the evolution of rhizobial symbioses.</title>
        <authorList>
            <person name="Young N.D."/>
            <person name="Debelle F."/>
            <person name="Oldroyd G.E."/>
            <person name="Geurts R."/>
            <person name="Cannon S.B."/>
            <person name="Udvardi M.K."/>
            <person name="Benedito V.A."/>
            <person name="Mayer K.F."/>
            <person name="Gouzy J."/>
            <person name="Schoof H."/>
            <person name="Van de Peer Y."/>
            <person name="Proost S."/>
            <person name="Cook D.R."/>
            <person name="Meyers B.C."/>
            <person name="Spannagl M."/>
            <person name="Cheung F."/>
            <person name="De Mita S."/>
            <person name="Krishnakumar V."/>
            <person name="Gundlach H."/>
            <person name="Zhou S."/>
            <person name="Mudge J."/>
            <person name="Bharti A.K."/>
            <person name="Murray J.D."/>
            <person name="Naoumkina M.A."/>
            <person name="Rosen B."/>
            <person name="Silverstein K.A."/>
            <person name="Tang H."/>
            <person name="Rombauts S."/>
            <person name="Zhao P.X."/>
            <person name="Zhou P."/>
            <person name="Barbe V."/>
            <person name="Bardou P."/>
            <person name="Bechner M."/>
            <person name="Bellec A."/>
            <person name="Berger A."/>
            <person name="Berges H."/>
            <person name="Bidwell S."/>
            <person name="Bisseling T."/>
            <person name="Choisne N."/>
            <person name="Couloux A."/>
            <person name="Denny R."/>
            <person name="Deshpande S."/>
            <person name="Dai X."/>
            <person name="Doyle J.J."/>
            <person name="Dudez A.M."/>
            <person name="Farmer A.D."/>
            <person name="Fouteau S."/>
            <person name="Franken C."/>
            <person name="Gibelin C."/>
            <person name="Gish J."/>
            <person name="Goldstein S."/>
            <person name="Gonzalez A.J."/>
            <person name="Green P.J."/>
            <person name="Hallab A."/>
            <person name="Hartog M."/>
            <person name="Hua A."/>
            <person name="Humphray S.J."/>
            <person name="Jeong D.H."/>
            <person name="Jing Y."/>
            <person name="Jocker A."/>
            <person name="Kenton S.M."/>
            <person name="Kim D.J."/>
            <person name="Klee K."/>
            <person name="Lai H."/>
            <person name="Lang C."/>
            <person name="Lin S."/>
            <person name="Macmil S.L."/>
            <person name="Magdelenat G."/>
            <person name="Matthews L."/>
            <person name="McCorrison J."/>
            <person name="Monaghan E.L."/>
            <person name="Mun J.H."/>
            <person name="Najar F.Z."/>
            <person name="Nicholson C."/>
            <person name="Noirot C."/>
            <person name="O'Bleness M."/>
            <person name="Paule C.R."/>
            <person name="Poulain J."/>
            <person name="Prion F."/>
            <person name="Qin B."/>
            <person name="Qu C."/>
            <person name="Retzel E.F."/>
            <person name="Riddle C."/>
            <person name="Sallet E."/>
            <person name="Samain S."/>
            <person name="Samson N."/>
            <person name="Sanders I."/>
            <person name="Saurat O."/>
            <person name="Scarpelli C."/>
            <person name="Schiex T."/>
            <person name="Segurens B."/>
            <person name="Severin A.J."/>
            <person name="Sherrier D.J."/>
            <person name="Shi R."/>
            <person name="Sims S."/>
            <person name="Singer S.R."/>
            <person name="Sinharoy S."/>
            <person name="Sterck L."/>
            <person name="Viollet A."/>
            <person name="Wang B.B."/>
            <person name="Wang K."/>
            <person name="Wang M."/>
            <person name="Wang X."/>
            <person name="Warfsmann J."/>
            <person name="Weissenbach J."/>
            <person name="White D.D."/>
            <person name="White J.D."/>
            <person name="Wiley G.B."/>
            <person name="Wincker P."/>
            <person name="Xing Y."/>
            <person name="Yang L."/>
            <person name="Yao Z."/>
            <person name="Ying F."/>
            <person name="Zhai J."/>
            <person name="Zhou L."/>
            <person name="Zuber A."/>
            <person name="Denarie J."/>
            <person name="Dixon R.A."/>
            <person name="May G.D."/>
            <person name="Schwartz D.C."/>
            <person name="Rogers J."/>
            <person name="Quetier F."/>
            <person name="Town C.D."/>
            <person name="Roe B.A."/>
        </authorList>
    </citation>
    <scope>NUCLEOTIDE SEQUENCE [LARGE SCALE GENOMIC DNA]</scope>
    <source>
        <strain evidence="8">A17</strain>
        <strain evidence="9 10">cv. Jemalong A17</strain>
    </source>
</reference>
<dbReference type="PANTHER" id="PTHR24296">
    <property type="entry name" value="CYTOCHROME P450"/>
    <property type="match status" value="1"/>
</dbReference>
<keyword evidence="10" id="KW-1185">Reference proteome</keyword>
<proteinExistence type="inferred from homology"/>
<evidence type="ECO:0000256" key="6">
    <source>
        <dbReference type="ARBA" id="ARBA00023004"/>
    </source>
</evidence>
<evidence type="ECO:0000256" key="3">
    <source>
        <dbReference type="ARBA" id="ARBA00022617"/>
    </source>
</evidence>
<dbReference type="PaxDb" id="3880-AES59584"/>
<dbReference type="HOGENOM" id="CLU_1734181_0_0_1"/>
<organism evidence="8 10">
    <name type="scientific">Medicago truncatula</name>
    <name type="common">Barrel medic</name>
    <name type="synonym">Medicago tribuloides</name>
    <dbReference type="NCBI Taxonomy" id="3880"/>
    <lineage>
        <taxon>Eukaryota</taxon>
        <taxon>Viridiplantae</taxon>
        <taxon>Streptophyta</taxon>
        <taxon>Embryophyta</taxon>
        <taxon>Tracheophyta</taxon>
        <taxon>Spermatophyta</taxon>
        <taxon>Magnoliopsida</taxon>
        <taxon>eudicotyledons</taxon>
        <taxon>Gunneridae</taxon>
        <taxon>Pentapetalae</taxon>
        <taxon>rosids</taxon>
        <taxon>fabids</taxon>
        <taxon>Fabales</taxon>
        <taxon>Fabaceae</taxon>
        <taxon>Papilionoideae</taxon>
        <taxon>50 kb inversion clade</taxon>
        <taxon>NPAAA clade</taxon>
        <taxon>Hologalegina</taxon>
        <taxon>IRL clade</taxon>
        <taxon>Trifolieae</taxon>
        <taxon>Medicago</taxon>
    </lineage>
</organism>
<dbReference type="STRING" id="3880.G7I5U4"/>
<dbReference type="SUPFAM" id="SSF48264">
    <property type="entry name" value="Cytochrome P450"/>
    <property type="match status" value="1"/>
</dbReference>
<evidence type="ECO:0000256" key="5">
    <source>
        <dbReference type="ARBA" id="ARBA00023002"/>
    </source>
</evidence>
<comment type="cofactor">
    <cofactor evidence="1">
        <name>heme</name>
        <dbReference type="ChEBI" id="CHEBI:30413"/>
    </cofactor>
</comment>
<sequence length="151" mass="17320">MFIMHFNIPYNHSNVCMISFGVDPGCSQPHLFEIPFAIEATLYDKKAFKKTIQKADEFAENIIRARKKELSLMEFHTQISVRDICLNFILAGRDTSSLVALRRLFWLLDHNNEMEEKIVEICRVVSQREGGYSKGINKASIPTISIHHPPA</sequence>
<evidence type="ECO:0000256" key="7">
    <source>
        <dbReference type="ARBA" id="ARBA00023033"/>
    </source>
</evidence>
<dbReference type="GO" id="GO:0005506">
    <property type="term" value="F:iron ion binding"/>
    <property type="evidence" value="ECO:0007669"/>
    <property type="project" value="InterPro"/>
</dbReference>
<dbReference type="eggNOG" id="KOG0157">
    <property type="taxonomic scope" value="Eukaryota"/>
</dbReference>
<protein>
    <submittedName>
        <fullName evidence="8">Cytochrome P450 family protein, putative</fullName>
    </submittedName>
</protein>
<keyword evidence="3" id="KW-0349">Heme</keyword>
<dbReference type="Gene3D" id="1.10.630.10">
    <property type="entry name" value="Cytochrome P450"/>
    <property type="match status" value="1"/>
</dbReference>
<evidence type="ECO:0000256" key="1">
    <source>
        <dbReference type="ARBA" id="ARBA00001971"/>
    </source>
</evidence>
<reference evidence="8 10" key="2">
    <citation type="journal article" date="2014" name="BMC Genomics">
        <title>An improved genome release (version Mt4.0) for the model legume Medicago truncatula.</title>
        <authorList>
            <person name="Tang H."/>
            <person name="Krishnakumar V."/>
            <person name="Bidwell S."/>
            <person name="Rosen B."/>
            <person name="Chan A."/>
            <person name="Zhou S."/>
            <person name="Gentzbittel L."/>
            <person name="Childs K.L."/>
            <person name="Yandell M."/>
            <person name="Gundlach H."/>
            <person name="Mayer K.F."/>
            <person name="Schwartz D.C."/>
            <person name="Town C.D."/>
        </authorList>
    </citation>
    <scope>GENOME REANNOTATION</scope>
    <source>
        <strain evidence="9 10">cv. Jemalong A17</strain>
    </source>
</reference>
<reference evidence="9" key="3">
    <citation type="submission" date="2015-04" db="UniProtKB">
        <authorList>
            <consortium name="EnsemblPlants"/>
        </authorList>
    </citation>
    <scope>IDENTIFICATION</scope>
    <source>
        <strain evidence="9">cv. Jemalong A17</strain>
    </source>
</reference>
<dbReference type="GO" id="GO:0004497">
    <property type="term" value="F:monooxygenase activity"/>
    <property type="evidence" value="ECO:0007669"/>
    <property type="project" value="UniProtKB-KW"/>
</dbReference>